<feature type="region of interest" description="Disordered" evidence="1">
    <location>
        <begin position="37"/>
        <end position="56"/>
    </location>
</feature>
<reference evidence="3 4" key="1">
    <citation type="submission" date="2022-03" db="EMBL/GenBank/DDBJ databases">
        <title>Pseudonocardia alaer sp. nov., a novel actinomycete isolated from reed forest soil.</title>
        <authorList>
            <person name="Wang L."/>
        </authorList>
    </citation>
    <scope>NUCLEOTIDE SEQUENCE [LARGE SCALE GENOMIC DNA]</scope>
    <source>
        <strain evidence="3 4">Y-16303</strain>
    </source>
</reference>
<feature type="transmembrane region" description="Helical" evidence="2">
    <location>
        <begin position="20"/>
        <end position="38"/>
    </location>
</feature>
<evidence type="ECO:0000256" key="1">
    <source>
        <dbReference type="SAM" id="MobiDB-lite"/>
    </source>
</evidence>
<proteinExistence type="predicted"/>
<keyword evidence="2" id="KW-0472">Membrane</keyword>
<keyword evidence="2" id="KW-0812">Transmembrane</keyword>
<evidence type="ECO:0000313" key="4">
    <source>
        <dbReference type="Proteomes" id="UP001299970"/>
    </source>
</evidence>
<keyword evidence="4" id="KW-1185">Reference proteome</keyword>
<keyword evidence="2" id="KW-1133">Transmembrane helix</keyword>
<dbReference type="Proteomes" id="UP001299970">
    <property type="component" value="Unassembled WGS sequence"/>
</dbReference>
<name>A0ABS9TNW8_9PSEU</name>
<evidence type="ECO:0000313" key="3">
    <source>
        <dbReference type="EMBL" id="MCH6170078.1"/>
    </source>
</evidence>
<dbReference type="RefSeq" id="WP_241040880.1">
    <property type="nucleotide sequence ID" value="NZ_BAAAJF010000028.1"/>
</dbReference>
<comment type="caution">
    <text evidence="3">The sequence shown here is derived from an EMBL/GenBank/DDBJ whole genome shotgun (WGS) entry which is preliminary data.</text>
</comment>
<sequence>MAVPPSIQDPPLTMANAGRVAAFLVVLALTVAGGWQAGRILDPPPPPAPDSAHGHP</sequence>
<accession>A0ABS9TNW8</accession>
<protein>
    <submittedName>
        <fullName evidence="3">Uncharacterized protein</fullName>
    </submittedName>
</protein>
<organism evidence="3 4">
    <name type="scientific">Pseudonocardia alaniniphila</name>
    <dbReference type="NCBI Taxonomy" id="75291"/>
    <lineage>
        <taxon>Bacteria</taxon>
        <taxon>Bacillati</taxon>
        <taxon>Actinomycetota</taxon>
        <taxon>Actinomycetes</taxon>
        <taxon>Pseudonocardiales</taxon>
        <taxon>Pseudonocardiaceae</taxon>
        <taxon>Pseudonocardia</taxon>
    </lineage>
</organism>
<evidence type="ECO:0000256" key="2">
    <source>
        <dbReference type="SAM" id="Phobius"/>
    </source>
</evidence>
<gene>
    <name evidence="3" type="ORF">MMF94_30635</name>
</gene>
<dbReference type="EMBL" id="JAKXMK010000030">
    <property type="protein sequence ID" value="MCH6170078.1"/>
    <property type="molecule type" value="Genomic_DNA"/>
</dbReference>